<dbReference type="PROSITE" id="PS51782">
    <property type="entry name" value="LYSM"/>
    <property type="match status" value="1"/>
</dbReference>
<proteinExistence type="predicted"/>
<dbReference type="Proteomes" id="UP000237752">
    <property type="component" value="Unassembled WGS sequence"/>
</dbReference>
<feature type="domain" description="LysM" evidence="3">
    <location>
        <begin position="271"/>
        <end position="323"/>
    </location>
</feature>
<keyword evidence="5" id="KW-1185">Reference proteome</keyword>
<reference evidence="4 5" key="1">
    <citation type="submission" date="2018-03" db="EMBL/GenBank/DDBJ databases">
        <title>Genomic Encyclopedia of Archaeal and Bacterial Type Strains, Phase II (KMG-II): from individual species to whole genera.</title>
        <authorList>
            <person name="Goeker M."/>
        </authorList>
    </citation>
    <scope>NUCLEOTIDE SEQUENCE [LARGE SCALE GENOMIC DNA]</scope>
    <source>
        <strain evidence="4 5">DSM 100065</strain>
    </source>
</reference>
<keyword evidence="2" id="KW-1133">Transmembrane helix</keyword>
<feature type="compositionally biased region" description="Low complexity" evidence="1">
    <location>
        <begin position="22"/>
        <end position="34"/>
    </location>
</feature>
<dbReference type="AlphaFoldDB" id="A0A2T1A4V5"/>
<organism evidence="4 5">
    <name type="scientific">Antricoccus suffuscus</name>
    <dbReference type="NCBI Taxonomy" id="1629062"/>
    <lineage>
        <taxon>Bacteria</taxon>
        <taxon>Bacillati</taxon>
        <taxon>Actinomycetota</taxon>
        <taxon>Actinomycetes</taxon>
        <taxon>Geodermatophilales</taxon>
        <taxon>Antricoccaceae</taxon>
        <taxon>Antricoccus</taxon>
    </lineage>
</organism>
<evidence type="ECO:0000256" key="1">
    <source>
        <dbReference type="SAM" id="MobiDB-lite"/>
    </source>
</evidence>
<dbReference type="InterPro" id="IPR036779">
    <property type="entry name" value="LysM_dom_sf"/>
</dbReference>
<keyword evidence="2" id="KW-0812">Transmembrane</keyword>
<feature type="region of interest" description="Disordered" evidence="1">
    <location>
        <begin position="1"/>
        <end position="65"/>
    </location>
</feature>
<sequence>MTMQTTKAHRNGPHRNRKSGRAAAARPAQAEMFALSEDGDVVGSGAEERADRASRAQPDVRRGAAVGHRASFGSFSRAKVRVEPPAPAIGLSTRSGGREEVSGALAKFGLRRLGGSADSVSRLDESTPPSSRVESARGSGVDDAAGEELPPLVPSVVSTCRADARSRRVSRFAVPLGGRSDVQLAAETHVGLGARVEVLGARVEAQAARNLESTMIPVAADVRPVTRAARRARLTVRGHIAVMVLIATVIAGASALVNASGAGTAPVAATQEVLVKPGDTVGSIASRFAAPAHRADLVALIRAANGLSGSVDAPLPAGDYLIVPAY</sequence>
<gene>
    <name evidence="4" type="ORF">CLV47_102326</name>
</gene>
<dbReference type="InterPro" id="IPR018392">
    <property type="entry name" value="LysM"/>
</dbReference>
<evidence type="ECO:0000313" key="4">
    <source>
        <dbReference type="EMBL" id="PRZ43635.1"/>
    </source>
</evidence>
<feature type="compositionally biased region" description="Basic residues" evidence="1">
    <location>
        <begin position="7"/>
        <end position="20"/>
    </location>
</feature>
<protein>
    <submittedName>
        <fullName evidence="4">LysM domain-containing protein</fullName>
    </submittedName>
</protein>
<name>A0A2T1A4V5_9ACTN</name>
<keyword evidence="2" id="KW-0472">Membrane</keyword>
<accession>A0A2T1A4V5</accession>
<dbReference type="RefSeq" id="WP_106347775.1">
    <property type="nucleotide sequence ID" value="NZ_PVUE01000002.1"/>
</dbReference>
<comment type="caution">
    <text evidence="4">The sequence shown here is derived from an EMBL/GenBank/DDBJ whole genome shotgun (WGS) entry which is preliminary data.</text>
</comment>
<dbReference type="Gene3D" id="3.10.350.10">
    <property type="entry name" value="LysM domain"/>
    <property type="match status" value="1"/>
</dbReference>
<evidence type="ECO:0000313" key="5">
    <source>
        <dbReference type="Proteomes" id="UP000237752"/>
    </source>
</evidence>
<dbReference type="EMBL" id="PVUE01000002">
    <property type="protein sequence ID" value="PRZ43635.1"/>
    <property type="molecule type" value="Genomic_DNA"/>
</dbReference>
<dbReference type="Pfam" id="PF01476">
    <property type="entry name" value="LysM"/>
    <property type="match status" value="1"/>
</dbReference>
<dbReference type="CDD" id="cd00118">
    <property type="entry name" value="LysM"/>
    <property type="match status" value="1"/>
</dbReference>
<evidence type="ECO:0000256" key="2">
    <source>
        <dbReference type="SAM" id="Phobius"/>
    </source>
</evidence>
<evidence type="ECO:0000259" key="3">
    <source>
        <dbReference type="PROSITE" id="PS51782"/>
    </source>
</evidence>
<feature type="transmembrane region" description="Helical" evidence="2">
    <location>
        <begin position="240"/>
        <end position="257"/>
    </location>
</feature>
<feature type="region of interest" description="Disordered" evidence="1">
    <location>
        <begin position="118"/>
        <end position="148"/>
    </location>
</feature>
<feature type="compositionally biased region" description="Basic and acidic residues" evidence="1">
    <location>
        <begin position="46"/>
        <end position="62"/>
    </location>
</feature>